<dbReference type="Pfam" id="PF07963">
    <property type="entry name" value="N_methyl"/>
    <property type="match status" value="1"/>
</dbReference>
<dbReference type="EMBL" id="WSLF01000001">
    <property type="protein sequence ID" value="KAE9637252.1"/>
    <property type="molecule type" value="Genomic_DNA"/>
</dbReference>
<keyword evidence="3" id="KW-1185">Reference proteome</keyword>
<protein>
    <submittedName>
        <fullName evidence="2">Prepilin-type N-terminal cleavage/methylation domain-containing protein</fullName>
    </submittedName>
</protein>
<evidence type="ECO:0000256" key="1">
    <source>
        <dbReference type="SAM" id="Phobius"/>
    </source>
</evidence>
<dbReference type="AlphaFoldDB" id="A0A7C8HHD2"/>
<name>A0A7C8HHD2_9FIRM</name>
<keyword evidence="1" id="KW-0812">Transmembrane</keyword>
<gene>
    <name evidence="2" type="ORF">GND95_02130</name>
</gene>
<keyword evidence="1" id="KW-1133">Transmembrane helix</keyword>
<reference evidence="2 3" key="1">
    <citation type="submission" date="2019-12" db="EMBL/GenBank/DDBJ databases">
        <title>Defluviitalea raffinosedens, isolated from a biogas fermenter, genome sequencing and characterization.</title>
        <authorList>
            <person name="Rettenmaier R."/>
            <person name="Schneider M."/>
            <person name="Neuhaus K."/>
            <person name="Liebl W."/>
            <person name="Zverlov V."/>
        </authorList>
    </citation>
    <scope>NUCLEOTIDE SEQUENCE [LARGE SCALE GENOMIC DNA]</scope>
    <source>
        <strain evidence="2 3">249c-K6</strain>
    </source>
</reference>
<accession>A0A7C8HHD2</accession>
<organism evidence="2 3">
    <name type="scientific">Defluviitalea raffinosedens</name>
    <dbReference type="NCBI Taxonomy" id="1450156"/>
    <lineage>
        <taxon>Bacteria</taxon>
        <taxon>Bacillati</taxon>
        <taxon>Bacillota</taxon>
        <taxon>Clostridia</taxon>
        <taxon>Lachnospirales</taxon>
        <taxon>Defluviitaleaceae</taxon>
        <taxon>Defluviitalea</taxon>
    </lineage>
</organism>
<dbReference type="PROSITE" id="PS00409">
    <property type="entry name" value="PROKAR_NTER_METHYL"/>
    <property type="match status" value="1"/>
</dbReference>
<sequence length="189" mass="21302">MSEFKRILHNEKGLTLVEILITMSLFSVLALSIWDIMNHTVKSSERIYAKIELVENARIALDFMIDEIRRAQKIKIDYPSSNTILGLEIDGIEGINISSGAGDVEFSLNGNKLKFNDIELVDHIQSVSFEPSSLDQDQNGQLDPELDVNKDGLMDKNLKITIKTIPLKDIPSYEISGEVSIRYKEIASY</sequence>
<feature type="transmembrane region" description="Helical" evidence="1">
    <location>
        <begin position="12"/>
        <end position="34"/>
    </location>
</feature>
<dbReference type="NCBIfam" id="TIGR02532">
    <property type="entry name" value="IV_pilin_GFxxxE"/>
    <property type="match status" value="1"/>
</dbReference>
<keyword evidence="1" id="KW-0472">Membrane</keyword>
<proteinExistence type="predicted"/>
<dbReference type="RefSeq" id="WP_158739162.1">
    <property type="nucleotide sequence ID" value="NZ_JAFBEP010000006.1"/>
</dbReference>
<dbReference type="OrthoDB" id="1954501at2"/>
<dbReference type="InterPro" id="IPR012902">
    <property type="entry name" value="N_methyl_site"/>
</dbReference>
<comment type="caution">
    <text evidence="2">The sequence shown here is derived from an EMBL/GenBank/DDBJ whole genome shotgun (WGS) entry which is preliminary data.</text>
</comment>
<dbReference type="Proteomes" id="UP000483018">
    <property type="component" value="Unassembled WGS sequence"/>
</dbReference>
<evidence type="ECO:0000313" key="2">
    <source>
        <dbReference type="EMBL" id="KAE9637252.1"/>
    </source>
</evidence>
<evidence type="ECO:0000313" key="3">
    <source>
        <dbReference type="Proteomes" id="UP000483018"/>
    </source>
</evidence>